<feature type="domain" description="Helix-turn-helix" evidence="1">
    <location>
        <begin position="6"/>
        <end position="55"/>
    </location>
</feature>
<evidence type="ECO:0000313" key="3">
    <source>
        <dbReference type="Proteomes" id="UP000522333"/>
    </source>
</evidence>
<dbReference type="AlphaFoldDB" id="A0A848CBC5"/>
<dbReference type="SUPFAM" id="SSF46955">
    <property type="entry name" value="Putative DNA-binding domain"/>
    <property type="match status" value="1"/>
</dbReference>
<dbReference type="EMBL" id="JABAFY010000008">
    <property type="protein sequence ID" value="NME51628.1"/>
    <property type="molecule type" value="Genomic_DNA"/>
</dbReference>
<organism evidence="2 3">
    <name type="scientific">Desulfovibrio piger</name>
    <dbReference type="NCBI Taxonomy" id="901"/>
    <lineage>
        <taxon>Bacteria</taxon>
        <taxon>Pseudomonadati</taxon>
        <taxon>Thermodesulfobacteriota</taxon>
        <taxon>Desulfovibrionia</taxon>
        <taxon>Desulfovibrionales</taxon>
        <taxon>Desulfovibrionaceae</taxon>
        <taxon>Desulfovibrio</taxon>
    </lineage>
</organism>
<proteinExistence type="predicted"/>
<dbReference type="Proteomes" id="UP000522333">
    <property type="component" value="Unassembled WGS sequence"/>
</dbReference>
<dbReference type="Pfam" id="PF12728">
    <property type="entry name" value="HTH_17"/>
    <property type="match status" value="1"/>
</dbReference>
<evidence type="ECO:0000313" key="2">
    <source>
        <dbReference type="EMBL" id="NME51628.1"/>
    </source>
</evidence>
<dbReference type="InterPro" id="IPR041657">
    <property type="entry name" value="HTH_17"/>
</dbReference>
<dbReference type="InterPro" id="IPR009061">
    <property type="entry name" value="DNA-bd_dom_put_sf"/>
</dbReference>
<name>A0A848CBC5_9BACT</name>
<gene>
    <name evidence="2" type="ORF">HF854_03565</name>
</gene>
<dbReference type="OrthoDB" id="123463at2"/>
<comment type="caution">
    <text evidence="2">The sequence shown here is derived from an EMBL/GenBank/DDBJ whole genome shotgun (WGS) entry which is preliminary data.</text>
</comment>
<dbReference type="RefSeq" id="WP_072335615.1">
    <property type="nucleotide sequence ID" value="NZ_CALUWT010000004.1"/>
</dbReference>
<protein>
    <submittedName>
        <fullName evidence="2">Helix-turn-helix domain-containing protein</fullName>
    </submittedName>
</protein>
<evidence type="ECO:0000259" key="1">
    <source>
        <dbReference type="Pfam" id="PF12728"/>
    </source>
</evidence>
<reference evidence="2 3" key="1">
    <citation type="submission" date="2020-04" db="EMBL/GenBank/DDBJ databases">
        <authorList>
            <person name="Hitch T.C.A."/>
            <person name="Wylensek D."/>
            <person name="Clavel T."/>
        </authorList>
    </citation>
    <scope>NUCLEOTIDE SEQUENCE [LARGE SCALE GENOMIC DNA]</scope>
    <source>
        <strain evidence="2 3">PG-251-APC-1</strain>
    </source>
</reference>
<sequence length="69" mass="8049">MATKKLSPQEVADMYGVKTCTLARWRCKKVGPRYAKLGSRVMYDIEDLEDWFASRCVHTRDSAPQLRKR</sequence>
<accession>A0A848CBC5</accession>